<dbReference type="PROSITE" id="PS51464">
    <property type="entry name" value="SIS"/>
    <property type="match status" value="1"/>
</dbReference>
<dbReference type="NCBIfam" id="TIGR03127">
    <property type="entry name" value="RuMP_HxlB"/>
    <property type="match status" value="1"/>
</dbReference>
<dbReference type="SUPFAM" id="SSF53697">
    <property type="entry name" value="SIS domain"/>
    <property type="match status" value="1"/>
</dbReference>
<dbReference type="InterPro" id="IPR046348">
    <property type="entry name" value="SIS_dom_sf"/>
</dbReference>
<dbReference type="GO" id="GO:0097367">
    <property type="term" value="F:carbohydrate derivative binding"/>
    <property type="evidence" value="ECO:0007669"/>
    <property type="project" value="InterPro"/>
</dbReference>
<dbReference type="Gene3D" id="3.40.50.10490">
    <property type="entry name" value="Glucose-6-phosphate isomerase like protein, domain 1"/>
    <property type="match status" value="1"/>
</dbReference>
<proteinExistence type="inferred from homology"/>
<reference evidence="4" key="1">
    <citation type="submission" date="2018-09" db="EMBL/GenBank/DDBJ databases">
        <title>Draft Genome Sequence of Mediterraneibacter sp. KCTC 15684.</title>
        <authorList>
            <person name="Kim J.S."/>
            <person name="Han K.I."/>
            <person name="Suh M.K."/>
            <person name="Lee K.C."/>
            <person name="Eom M.K."/>
            <person name="Lee J.H."/>
            <person name="Park S.H."/>
            <person name="Kang S.W."/>
            <person name="Park J.E."/>
            <person name="Oh B.S."/>
            <person name="Yu S.Y."/>
            <person name="Choi S.H."/>
            <person name="Lee D.H."/>
            <person name="Yoon H."/>
            <person name="Kim B."/>
            <person name="Yang S.J."/>
            <person name="Lee J.S."/>
        </authorList>
    </citation>
    <scope>NUCLEOTIDE SEQUENCE [LARGE SCALE GENOMIC DNA]</scope>
    <source>
        <strain evidence="4">KCTC 15684</strain>
    </source>
</reference>
<evidence type="ECO:0000313" key="4">
    <source>
        <dbReference type="Proteomes" id="UP000265643"/>
    </source>
</evidence>
<gene>
    <name evidence="3" type="primary">hxlB</name>
    <name evidence="3" type="ORF">KGMB01110_14360</name>
</gene>
<evidence type="ECO:0000313" key="3">
    <source>
        <dbReference type="EMBL" id="GCA67000.1"/>
    </source>
</evidence>
<protein>
    <submittedName>
        <fullName evidence="3">3-hexulose-6-phosphate isomerase</fullName>
    </submittedName>
</protein>
<dbReference type="GO" id="GO:0016853">
    <property type="term" value="F:isomerase activity"/>
    <property type="evidence" value="ECO:0007669"/>
    <property type="project" value="UniProtKB-KW"/>
</dbReference>
<dbReference type="PANTHER" id="PTHR43443:SF1">
    <property type="entry name" value="3-HEXULOSE-6-PHOSPHATE ISOMERASE"/>
    <property type="match status" value="1"/>
</dbReference>
<dbReference type="PANTHER" id="PTHR43443">
    <property type="entry name" value="3-HEXULOSE-6-PHOSPHATE ISOMERASE"/>
    <property type="match status" value="1"/>
</dbReference>
<keyword evidence="3" id="KW-0413">Isomerase</keyword>
<comment type="caution">
    <text evidence="3">The sequence shown here is derived from an EMBL/GenBank/DDBJ whole genome shotgun (WGS) entry which is preliminary data.</text>
</comment>
<dbReference type="Proteomes" id="UP000265643">
    <property type="component" value="Unassembled WGS sequence"/>
</dbReference>
<accession>A0A391P1P8</accession>
<dbReference type="RefSeq" id="WP_117602878.1">
    <property type="nucleotide sequence ID" value="NZ_BHGK01000001.1"/>
</dbReference>
<keyword evidence="4" id="KW-1185">Reference proteome</keyword>
<feature type="domain" description="SIS" evidence="2">
    <location>
        <begin position="29"/>
        <end position="172"/>
    </location>
</feature>
<evidence type="ECO:0000259" key="2">
    <source>
        <dbReference type="PROSITE" id="PS51464"/>
    </source>
</evidence>
<dbReference type="InterPro" id="IPR001347">
    <property type="entry name" value="SIS_dom"/>
</dbReference>
<evidence type="ECO:0000256" key="1">
    <source>
        <dbReference type="ARBA" id="ARBA00009235"/>
    </source>
</evidence>
<dbReference type="InterPro" id="IPR017552">
    <property type="entry name" value="PHI/rmpB"/>
</dbReference>
<dbReference type="EMBL" id="BHGK01000001">
    <property type="protein sequence ID" value="GCA67000.1"/>
    <property type="molecule type" value="Genomic_DNA"/>
</dbReference>
<dbReference type="AlphaFoldDB" id="A0A391P1P8"/>
<name>A0A391P1P8_9FIRM</name>
<comment type="similarity">
    <text evidence="1">Belongs to the SIS family. PHI subfamily.</text>
</comment>
<dbReference type="GO" id="GO:1901135">
    <property type="term" value="P:carbohydrate derivative metabolic process"/>
    <property type="evidence" value="ECO:0007669"/>
    <property type="project" value="InterPro"/>
</dbReference>
<dbReference type="Pfam" id="PF01380">
    <property type="entry name" value="SIS"/>
    <property type="match status" value="1"/>
</dbReference>
<sequence length="186" mass="20358">MDFTQAKQTVLSELQGVFDTVDEKQVVELTEMICSAEKVFVVGVGRVLLMLQAFTKRLNHLGIEANFVGAIDEPAITDKDLLIVGSGSGESAVPVAIVKIAKKYNAKIAHIGSNANSSMTPYEDLFVRIPCSTKLDLPDEIKSNQVMSSLFEQSLLLLGDMIALLIVDKEGITDLHSLWRKHANLE</sequence>
<organism evidence="3 4">
    <name type="scientific">Mediterraneibacter butyricigenes</name>
    <dbReference type="NCBI Taxonomy" id="2316025"/>
    <lineage>
        <taxon>Bacteria</taxon>
        <taxon>Bacillati</taxon>
        <taxon>Bacillota</taxon>
        <taxon>Clostridia</taxon>
        <taxon>Lachnospirales</taxon>
        <taxon>Lachnospiraceae</taxon>
        <taxon>Mediterraneibacter</taxon>
    </lineage>
</organism>